<sequence>MPDEPTSMQAQSNLGEAQDSVHKARRAVAEALSNTTTTSLEQASHAVQKAQHAVAQCTDSPMGPAVREVQDELSSVEADFGRAQQNT</sequence>
<dbReference type="OrthoDB" id="2932110at2"/>
<dbReference type="AlphaFoldDB" id="A0A0P9F0P9"/>
<name>A0A0P9F0P9_9BACL</name>
<keyword evidence="3" id="KW-1185">Reference proteome</keyword>
<feature type="compositionally biased region" description="Polar residues" evidence="1">
    <location>
        <begin position="32"/>
        <end position="41"/>
    </location>
</feature>
<evidence type="ECO:0000256" key="1">
    <source>
        <dbReference type="SAM" id="MobiDB-lite"/>
    </source>
</evidence>
<evidence type="ECO:0000313" key="2">
    <source>
        <dbReference type="EMBL" id="KPV44918.1"/>
    </source>
</evidence>
<feature type="region of interest" description="Disordered" evidence="1">
    <location>
        <begin position="1"/>
        <end position="87"/>
    </location>
</feature>
<dbReference type="PATRIC" id="fig|471514.4.peg.3098"/>
<reference evidence="2 3" key="1">
    <citation type="submission" date="2015-09" db="EMBL/GenBank/DDBJ databases">
        <title>Draft genome sequence of Alicyclobacillus ferrooxydans DSM 22381.</title>
        <authorList>
            <person name="Hemp J."/>
        </authorList>
    </citation>
    <scope>NUCLEOTIDE SEQUENCE [LARGE SCALE GENOMIC DNA]</scope>
    <source>
        <strain evidence="2 3">TC-34</strain>
    </source>
</reference>
<dbReference type="RefSeq" id="WP_054968020.1">
    <property type="nucleotide sequence ID" value="NZ_LJCO01000019.1"/>
</dbReference>
<proteinExistence type="predicted"/>
<dbReference type="Proteomes" id="UP000050482">
    <property type="component" value="Unassembled WGS sequence"/>
</dbReference>
<organism evidence="2 3">
    <name type="scientific">Alicyclobacillus ferrooxydans</name>
    <dbReference type="NCBI Taxonomy" id="471514"/>
    <lineage>
        <taxon>Bacteria</taxon>
        <taxon>Bacillati</taxon>
        <taxon>Bacillota</taxon>
        <taxon>Bacilli</taxon>
        <taxon>Bacillales</taxon>
        <taxon>Alicyclobacillaceae</taxon>
        <taxon>Alicyclobacillus</taxon>
    </lineage>
</organism>
<protein>
    <submittedName>
        <fullName evidence="2">Uncharacterized protein</fullName>
    </submittedName>
</protein>
<accession>A0A0P9F0P9</accession>
<comment type="caution">
    <text evidence="2">The sequence shown here is derived from an EMBL/GenBank/DDBJ whole genome shotgun (WGS) entry which is preliminary data.</text>
</comment>
<evidence type="ECO:0000313" key="3">
    <source>
        <dbReference type="Proteomes" id="UP000050482"/>
    </source>
</evidence>
<gene>
    <name evidence="2" type="ORF">AN477_04710</name>
</gene>
<dbReference type="EMBL" id="LJCO01000019">
    <property type="protein sequence ID" value="KPV44918.1"/>
    <property type="molecule type" value="Genomic_DNA"/>
</dbReference>
<feature type="compositionally biased region" description="Polar residues" evidence="1">
    <location>
        <begin position="1"/>
        <end position="15"/>
    </location>
</feature>
<feature type="compositionally biased region" description="Low complexity" evidence="1">
    <location>
        <begin position="42"/>
        <end position="56"/>
    </location>
</feature>